<evidence type="ECO:0000256" key="1">
    <source>
        <dbReference type="SAM" id="Phobius"/>
    </source>
</evidence>
<dbReference type="Pfam" id="PF00892">
    <property type="entry name" value="EamA"/>
    <property type="match status" value="2"/>
</dbReference>
<feature type="transmembrane region" description="Helical" evidence="1">
    <location>
        <begin position="203"/>
        <end position="225"/>
    </location>
</feature>
<feature type="transmembrane region" description="Helical" evidence="1">
    <location>
        <begin position="129"/>
        <end position="150"/>
    </location>
</feature>
<dbReference type="Proteomes" id="UP000183275">
    <property type="component" value="Unassembled WGS sequence"/>
</dbReference>
<proteinExistence type="predicted"/>
<gene>
    <name evidence="3" type="ORF">SAMN05216285_4109</name>
</gene>
<dbReference type="OrthoDB" id="214554at2157"/>
<keyword evidence="1" id="KW-0812">Transmembrane</keyword>
<evidence type="ECO:0000313" key="4">
    <source>
        <dbReference type="Proteomes" id="UP000183275"/>
    </source>
</evidence>
<dbReference type="AlphaFoldDB" id="A0A1I0QY38"/>
<dbReference type="PANTHER" id="PTHR22911">
    <property type="entry name" value="ACYL-MALONYL CONDENSING ENZYME-RELATED"/>
    <property type="match status" value="1"/>
</dbReference>
<dbReference type="InterPro" id="IPR000620">
    <property type="entry name" value="EamA_dom"/>
</dbReference>
<feature type="domain" description="EamA" evidence="2">
    <location>
        <begin position="176"/>
        <end position="309"/>
    </location>
</feature>
<feature type="transmembrane region" description="Helical" evidence="1">
    <location>
        <begin position="12"/>
        <end position="31"/>
    </location>
</feature>
<dbReference type="GO" id="GO:0016020">
    <property type="term" value="C:membrane"/>
    <property type="evidence" value="ECO:0007669"/>
    <property type="project" value="InterPro"/>
</dbReference>
<keyword evidence="1" id="KW-1133">Transmembrane helix</keyword>
<feature type="transmembrane region" description="Helical" evidence="1">
    <location>
        <begin position="97"/>
        <end position="122"/>
    </location>
</feature>
<feature type="transmembrane region" description="Helical" evidence="1">
    <location>
        <begin position="292"/>
        <end position="309"/>
    </location>
</feature>
<evidence type="ECO:0000259" key="2">
    <source>
        <dbReference type="Pfam" id="PF00892"/>
    </source>
</evidence>
<evidence type="ECO:0000313" key="3">
    <source>
        <dbReference type="EMBL" id="SEW32462.1"/>
    </source>
</evidence>
<name>A0A1I0QY38_9EURY</name>
<keyword evidence="4" id="KW-1185">Reference proteome</keyword>
<feature type="transmembrane region" description="Helical" evidence="1">
    <location>
        <begin position="266"/>
        <end position="286"/>
    </location>
</feature>
<dbReference type="InterPro" id="IPR037185">
    <property type="entry name" value="EmrE-like"/>
</dbReference>
<keyword evidence="1" id="KW-0472">Membrane</keyword>
<organism evidence="3 4">
    <name type="scientific">Natrinema salifodinae</name>
    <dbReference type="NCBI Taxonomy" id="1202768"/>
    <lineage>
        <taxon>Archaea</taxon>
        <taxon>Methanobacteriati</taxon>
        <taxon>Methanobacteriota</taxon>
        <taxon>Stenosarchaea group</taxon>
        <taxon>Halobacteria</taxon>
        <taxon>Halobacteriales</taxon>
        <taxon>Natrialbaceae</taxon>
        <taxon>Natrinema</taxon>
    </lineage>
</organism>
<dbReference type="SUPFAM" id="SSF103481">
    <property type="entry name" value="Multidrug resistance efflux transporter EmrE"/>
    <property type="match status" value="2"/>
</dbReference>
<feature type="transmembrane region" description="Helical" evidence="1">
    <location>
        <begin position="162"/>
        <end position="191"/>
    </location>
</feature>
<sequence length="314" mass="33056">MNQWTASLEERVDPMVGVAVAVIAISTSAILVRWSEAPSVVKAFYRVLFATSMVAPFALRDIDGIKTISVRDLGFAVVSGLALAAYFGSFFESLEWTSVAASVTLISTQPIFVGIGAAFLLNERLTSRMFVGMIVALVGAFTMSVGPLMVDPLLGGGNIVEVLAAAFAGSSAQLYGNAIAFGGALAGAIYTLTGRSLRQRLSLFVYTFIIYTVSTVALGGLAIGTGAQLLGYAPTEWVLFFAMALILDLFGQTVYNWALKYVKASVMSVSLLADPVAATILALVLLGEVPEVVMILGGVVVLVGIYLTNRARVT</sequence>
<dbReference type="PANTHER" id="PTHR22911:SF76">
    <property type="entry name" value="EAMA DOMAIN-CONTAINING PROTEIN"/>
    <property type="match status" value="1"/>
</dbReference>
<feature type="transmembrane region" description="Helical" evidence="1">
    <location>
        <begin position="237"/>
        <end position="259"/>
    </location>
</feature>
<accession>A0A1I0QY38</accession>
<feature type="domain" description="EamA" evidence="2">
    <location>
        <begin position="18"/>
        <end position="144"/>
    </location>
</feature>
<dbReference type="RefSeq" id="WP_049990554.1">
    <property type="nucleotide sequence ID" value="NZ_FOIS01000006.1"/>
</dbReference>
<dbReference type="EMBL" id="FOIS01000006">
    <property type="protein sequence ID" value="SEW32462.1"/>
    <property type="molecule type" value="Genomic_DNA"/>
</dbReference>
<protein>
    <submittedName>
        <fullName evidence="3">EamA-like transporter family protein</fullName>
    </submittedName>
</protein>
<reference evidence="4" key="1">
    <citation type="submission" date="2016-10" db="EMBL/GenBank/DDBJ databases">
        <authorList>
            <person name="Varghese N."/>
        </authorList>
    </citation>
    <scope>NUCLEOTIDE SEQUENCE [LARGE SCALE GENOMIC DNA]</scope>
    <source>
        <strain evidence="4">CGMCC 1.12284</strain>
    </source>
</reference>
<feature type="transmembrane region" description="Helical" evidence="1">
    <location>
        <begin position="73"/>
        <end position="91"/>
    </location>
</feature>